<dbReference type="InterPro" id="IPR017972">
    <property type="entry name" value="Cyt_P450_CS"/>
</dbReference>
<dbReference type="GO" id="GO:0004497">
    <property type="term" value="F:monooxygenase activity"/>
    <property type="evidence" value="ECO:0007669"/>
    <property type="project" value="UniProtKB-KW"/>
</dbReference>
<keyword evidence="7" id="KW-0503">Monooxygenase</keyword>
<dbReference type="GO" id="GO:0020037">
    <property type="term" value="F:heme binding"/>
    <property type="evidence" value="ECO:0007669"/>
    <property type="project" value="InterPro"/>
</dbReference>
<comment type="similarity">
    <text evidence="2 7">Belongs to the cytochrome P450 family.</text>
</comment>
<reference evidence="9 10" key="1">
    <citation type="submission" date="2018-04" db="EMBL/GenBank/DDBJ databases">
        <authorList>
            <person name="Huttner S."/>
            <person name="Dainat J."/>
        </authorList>
    </citation>
    <scope>NUCLEOTIDE SEQUENCE [LARGE SCALE GENOMIC DNA]</scope>
</reference>
<keyword evidence="8" id="KW-0812">Transmembrane</keyword>
<sequence length="486" mass="54785">MQSLSLSRIEWLASQWSMTPLALSLSLLLVILTSYVAYQRLLSPFAGIPGPFWASLSRLWLTWHARKGDLHTVMMRLHEKHGKLVRIAPSEVSISDLNAIKTIYGAGSKFRKSSWYSVWQGRRDYDLFGEQDERVHAAQRRLVSRPYAMSSLKQLEPYVDNAVLVFLNKLGDMAGQVIDLGNWFQLFAFDVIGEITFSKPFGFMDAGTDDGSFKPIQDALFSGAWVGQVPWLFWLSDFLSPVIGQRLAIAGRNTNWVAKVVREVTARLQSGSDCPDILGQLLKVHHEKPQQFSVSNLMSVAGSNVFAGSDTTAISTRAIVYNVLKNPECKQRLLDEIDDFRRRGELSDPVTIAEAEKMPYLQAVMYEALRCHPAVGMTLPRVVPPEGLEVDGHYLPAGSIVGVNPWVVHRNKDVYGHDADTFRPERWLKADTADMHRFFFAFGSGARTCIGKNISWMEMSKLIPTLFMRFDVELVNPDVPLREKCQ</sequence>
<evidence type="ECO:0000313" key="10">
    <source>
        <dbReference type="Proteomes" id="UP000289323"/>
    </source>
</evidence>
<dbReference type="PANTHER" id="PTHR24305:SF232">
    <property type="entry name" value="P450, PUTATIVE (EUROFUNG)-RELATED"/>
    <property type="match status" value="1"/>
</dbReference>
<dbReference type="PRINTS" id="PR00385">
    <property type="entry name" value="P450"/>
</dbReference>
<dbReference type="Proteomes" id="UP000289323">
    <property type="component" value="Unassembled WGS sequence"/>
</dbReference>
<comment type="cofactor">
    <cofactor evidence="1 6">
        <name>heme</name>
        <dbReference type="ChEBI" id="CHEBI:30413"/>
    </cofactor>
</comment>
<dbReference type="PANTHER" id="PTHR24305">
    <property type="entry name" value="CYTOCHROME P450"/>
    <property type="match status" value="1"/>
</dbReference>
<dbReference type="EMBL" id="OUUZ01000001">
    <property type="protein sequence ID" value="SPQ17661.1"/>
    <property type="molecule type" value="Genomic_DNA"/>
</dbReference>
<dbReference type="InterPro" id="IPR050121">
    <property type="entry name" value="Cytochrome_P450_monoxygenase"/>
</dbReference>
<evidence type="ECO:0000256" key="3">
    <source>
        <dbReference type="ARBA" id="ARBA00022617"/>
    </source>
</evidence>
<evidence type="ECO:0000256" key="2">
    <source>
        <dbReference type="ARBA" id="ARBA00010617"/>
    </source>
</evidence>
<name>A0A3S4ESC9_9PEZI</name>
<dbReference type="CDD" id="cd11060">
    <property type="entry name" value="CYP57A1-like"/>
    <property type="match status" value="1"/>
</dbReference>
<keyword evidence="3 6" id="KW-0349">Heme</keyword>
<gene>
    <name evidence="9" type="ORF">TT172_LOCUS80</name>
</gene>
<organism evidence="9 10">
    <name type="scientific">Thermothielavioides terrestris</name>
    <dbReference type="NCBI Taxonomy" id="2587410"/>
    <lineage>
        <taxon>Eukaryota</taxon>
        <taxon>Fungi</taxon>
        <taxon>Dikarya</taxon>
        <taxon>Ascomycota</taxon>
        <taxon>Pezizomycotina</taxon>
        <taxon>Sordariomycetes</taxon>
        <taxon>Sordariomycetidae</taxon>
        <taxon>Sordariales</taxon>
        <taxon>Chaetomiaceae</taxon>
        <taxon>Thermothielavioides</taxon>
    </lineage>
</organism>
<dbReference type="InterPro" id="IPR002401">
    <property type="entry name" value="Cyt_P450_E_grp-I"/>
</dbReference>
<evidence type="ECO:0000256" key="4">
    <source>
        <dbReference type="ARBA" id="ARBA00022723"/>
    </source>
</evidence>
<dbReference type="GO" id="GO:0005506">
    <property type="term" value="F:iron ion binding"/>
    <property type="evidence" value="ECO:0007669"/>
    <property type="project" value="InterPro"/>
</dbReference>
<dbReference type="InterPro" id="IPR036396">
    <property type="entry name" value="Cyt_P450_sf"/>
</dbReference>
<dbReference type="SUPFAM" id="SSF48264">
    <property type="entry name" value="Cytochrome P450"/>
    <property type="match status" value="1"/>
</dbReference>
<dbReference type="Pfam" id="PF00067">
    <property type="entry name" value="p450"/>
    <property type="match status" value="1"/>
</dbReference>
<dbReference type="GO" id="GO:0016705">
    <property type="term" value="F:oxidoreductase activity, acting on paired donors, with incorporation or reduction of molecular oxygen"/>
    <property type="evidence" value="ECO:0007669"/>
    <property type="project" value="InterPro"/>
</dbReference>
<evidence type="ECO:0000256" key="1">
    <source>
        <dbReference type="ARBA" id="ARBA00001971"/>
    </source>
</evidence>
<dbReference type="Gene3D" id="1.10.630.10">
    <property type="entry name" value="Cytochrome P450"/>
    <property type="match status" value="1"/>
</dbReference>
<keyword evidence="5 6" id="KW-0408">Iron</keyword>
<accession>A0A3S4ESC9</accession>
<keyword evidence="7" id="KW-0560">Oxidoreductase</keyword>
<dbReference type="AlphaFoldDB" id="A0A3S4ESC9"/>
<feature type="transmembrane region" description="Helical" evidence="8">
    <location>
        <begin position="21"/>
        <end position="38"/>
    </location>
</feature>
<keyword evidence="8" id="KW-0472">Membrane</keyword>
<dbReference type="InterPro" id="IPR001128">
    <property type="entry name" value="Cyt_P450"/>
</dbReference>
<evidence type="ECO:0000256" key="8">
    <source>
        <dbReference type="SAM" id="Phobius"/>
    </source>
</evidence>
<evidence type="ECO:0000256" key="6">
    <source>
        <dbReference type="PIRSR" id="PIRSR602401-1"/>
    </source>
</evidence>
<feature type="binding site" description="axial binding residue" evidence="6">
    <location>
        <position position="449"/>
    </location>
    <ligand>
        <name>heme</name>
        <dbReference type="ChEBI" id="CHEBI:30413"/>
    </ligand>
    <ligandPart>
        <name>Fe</name>
        <dbReference type="ChEBI" id="CHEBI:18248"/>
    </ligandPart>
</feature>
<dbReference type="PROSITE" id="PS00086">
    <property type="entry name" value="CYTOCHROME_P450"/>
    <property type="match status" value="1"/>
</dbReference>
<evidence type="ECO:0000313" key="9">
    <source>
        <dbReference type="EMBL" id="SPQ17661.1"/>
    </source>
</evidence>
<dbReference type="FunFam" id="1.10.630.10:FF:000050">
    <property type="entry name" value="Cytochrome P450 monooxygenase"/>
    <property type="match status" value="1"/>
</dbReference>
<evidence type="ECO:0000256" key="5">
    <source>
        <dbReference type="ARBA" id="ARBA00023004"/>
    </source>
</evidence>
<dbReference type="PRINTS" id="PR00463">
    <property type="entry name" value="EP450I"/>
</dbReference>
<keyword evidence="4 6" id="KW-0479">Metal-binding</keyword>
<protein>
    <submittedName>
        <fullName evidence="9">2555abc4-f3c9-4353-b1d6-d445df8e5fd2</fullName>
    </submittedName>
</protein>
<keyword evidence="8" id="KW-1133">Transmembrane helix</keyword>
<evidence type="ECO:0000256" key="7">
    <source>
        <dbReference type="RuleBase" id="RU000461"/>
    </source>
</evidence>
<proteinExistence type="inferred from homology"/>